<feature type="region of interest" description="Disordered" evidence="2">
    <location>
        <begin position="1"/>
        <end position="37"/>
    </location>
</feature>
<dbReference type="PANTHER" id="PTHR10039">
    <property type="entry name" value="AMELOGENIN"/>
    <property type="match status" value="1"/>
</dbReference>
<proteinExistence type="predicted"/>
<feature type="domain" description="Nephrocystin 3-like N-terminal" evidence="3">
    <location>
        <begin position="534"/>
        <end position="700"/>
    </location>
</feature>
<gene>
    <name evidence="4" type="ORF">NP233_g1970</name>
</gene>
<comment type="caution">
    <text evidence="4">The sequence shown here is derived from an EMBL/GenBank/DDBJ whole genome shotgun (WGS) entry which is preliminary data.</text>
</comment>
<accession>A0AAD5W525</accession>
<evidence type="ECO:0000256" key="2">
    <source>
        <dbReference type="SAM" id="MobiDB-lite"/>
    </source>
</evidence>
<feature type="compositionally biased region" description="Basic and acidic residues" evidence="2">
    <location>
        <begin position="24"/>
        <end position="37"/>
    </location>
</feature>
<sequence length="1233" mass="138655">MWMSSHRIQSGGVSDPSETTAPCNEHDASQWKSADFHSDKDVETLPDAIQRLIDDRDVRVFETMDNFRRYDPTPQPSSLISSGLASGARFNCELGRPHCYDGRMLADGGGPLKKDDTRTKETQPRKRLVRQSPLFHLTLPQKPHLCTQRRILPHNVGSCHLKRIPQPYLRISRSSTPLPLGFSSDQLDPAAGDFLLISLLTACLALKFAWPHRFVSRKKGFKKSPNRRTPPSAVEDVGMSAKDARRNDEDERMREDSVKGVPTRLGQVIARYFSQPDIHVCVIRWSLCETEQPLMHDSAHSGSLCGIRVSHHLSHHLWTKPRIGINGDPLNYDRVALMTTKSTQLPDLKADEATDLPHTETQEVTTQPQPWGTSGSHSLSQAIPGFALQGQQPMSLRPSPFNAYPQGFTDRTDQAMIWNAPPTILMNESPHLPLFHHQSFPSTMSGPANTHTVQYPFFHGGTFPGAHNFTIGTAIMNDHGQLEEEKILEKGLNMLLAKAMPDAMLHSEARSYPPRCNEDTRKTMRDGLLEWGLRDRAAQALLWLSGPAAVGKSAVAQTVAEAMKEEGRLGGVFFFSRPNNRSNPNVVIPTLVYQLILILPPYKLIIAQRLHEDPTILSQDRRSQFREFFTIPFITALAVRPLTRLNAELLDLLSRQPLLLVLDGLDECNDHNAQCELIQLIGRYVIEDGDSRLRWMVCSRPESHLKVVFSSSGLAGAVLRKKLQVDNKEAQADALRIIQKGFSDIRNRYPDHVDAGWPQESQVRFIAEQASGHLGFASFIIRFIGDEKYDDPSGQLDVCIDFLQRMGSSGFGPNPLHALDLLYSRILSDVQKNLLHYTDSILGMLVLYGQEKLSALTLANFLGLKKATFYGSLQRLHSVLMIPNPNEAHDNSIKVYHASFFDFLKDSARSGEFAVDEASIHFDIASSSFEWLRYYCKNPSEQELVDLSWASTLINRQKLLGSICDFAFGACWKSFAQIPHDSRVTLIPTLKTYDFDILDSKWQEASEGQRRDFAYFVQWLLTTDTGIPVRIDCWHSNHLPKRGESESQQTIISWYEKDPSAFIQAIIKDAGYAPEYSILLRIMSHSKPARFCLHLSHFLEDRKDDTILLLMGSRNSGKNQSALSIVGNVMKANGTPAYPSELCLYQEYKANGYKFIAETQAGRALVAVVRVTGDLDKTKELRLPISDDNDLLEGLTSALAELAEDDELFKLLEEEFREIPGPAGKITDPFERW</sequence>
<evidence type="ECO:0000313" key="5">
    <source>
        <dbReference type="Proteomes" id="UP001213000"/>
    </source>
</evidence>
<keyword evidence="5" id="KW-1185">Reference proteome</keyword>
<dbReference type="Gene3D" id="3.40.50.300">
    <property type="entry name" value="P-loop containing nucleotide triphosphate hydrolases"/>
    <property type="match status" value="1"/>
</dbReference>
<name>A0AAD5W525_9AGAR</name>
<keyword evidence="1" id="KW-0677">Repeat</keyword>
<reference evidence="4" key="1">
    <citation type="submission" date="2022-07" db="EMBL/GenBank/DDBJ databases">
        <title>Genome Sequence of Leucocoprinus birnbaumii.</title>
        <authorList>
            <person name="Buettner E."/>
        </authorList>
    </citation>
    <scope>NUCLEOTIDE SEQUENCE</scope>
    <source>
        <strain evidence="4">VT141</strain>
    </source>
</reference>
<evidence type="ECO:0000313" key="4">
    <source>
        <dbReference type="EMBL" id="KAJ3574139.1"/>
    </source>
</evidence>
<feature type="compositionally biased region" description="Basic and acidic residues" evidence="2">
    <location>
        <begin position="242"/>
        <end position="258"/>
    </location>
</feature>
<dbReference type="AlphaFoldDB" id="A0AAD5W525"/>
<feature type="region of interest" description="Disordered" evidence="2">
    <location>
        <begin position="219"/>
        <end position="259"/>
    </location>
</feature>
<dbReference type="Proteomes" id="UP001213000">
    <property type="component" value="Unassembled WGS sequence"/>
</dbReference>
<feature type="compositionally biased region" description="Polar residues" evidence="2">
    <location>
        <begin position="1"/>
        <end position="22"/>
    </location>
</feature>
<evidence type="ECO:0000259" key="3">
    <source>
        <dbReference type="Pfam" id="PF24883"/>
    </source>
</evidence>
<dbReference type="InterPro" id="IPR056884">
    <property type="entry name" value="NPHP3-like_N"/>
</dbReference>
<dbReference type="Pfam" id="PF24883">
    <property type="entry name" value="NPHP3_N"/>
    <property type="match status" value="1"/>
</dbReference>
<evidence type="ECO:0000256" key="1">
    <source>
        <dbReference type="ARBA" id="ARBA00022737"/>
    </source>
</evidence>
<organism evidence="4 5">
    <name type="scientific">Leucocoprinus birnbaumii</name>
    <dbReference type="NCBI Taxonomy" id="56174"/>
    <lineage>
        <taxon>Eukaryota</taxon>
        <taxon>Fungi</taxon>
        <taxon>Dikarya</taxon>
        <taxon>Basidiomycota</taxon>
        <taxon>Agaricomycotina</taxon>
        <taxon>Agaricomycetes</taxon>
        <taxon>Agaricomycetidae</taxon>
        <taxon>Agaricales</taxon>
        <taxon>Agaricineae</taxon>
        <taxon>Agaricaceae</taxon>
        <taxon>Leucocoprinus</taxon>
    </lineage>
</organism>
<dbReference type="EMBL" id="JANIEX010000079">
    <property type="protein sequence ID" value="KAJ3574139.1"/>
    <property type="molecule type" value="Genomic_DNA"/>
</dbReference>
<feature type="region of interest" description="Disordered" evidence="2">
    <location>
        <begin position="353"/>
        <end position="378"/>
    </location>
</feature>
<protein>
    <recommendedName>
        <fullName evidence="3">Nephrocystin 3-like N-terminal domain-containing protein</fullName>
    </recommendedName>
</protein>
<dbReference type="SUPFAM" id="SSF52540">
    <property type="entry name" value="P-loop containing nucleoside triphosphate hydrolases"/>
    <property type="match status" value="1"/>
</dbReference>
<dbReference type="InterPro" id="IPR027417">
    <property type="entry name" value="P-loop_NTPase"/>
</dbReference>
<dbReference type="PANTHER" id="PTHR10039:SF14">
    <property type="entry name" value="NACHT DOMAIN-CONTAINING PROTEIN"/>
    <property type="match status" value="1"/>
</dbReference>